<dbReference type="OrthoDB" id="185373at2759"/>
<evidence type="ECO:0000313" key="5">
    <source>
        <dbReference type="Proteomes" id="UP000554482"/>
    </source>
</evidence>
<dbReference type="Pfam" id="PF12854">
    <property type="entry name" value="PPR_1"/>
    <property type="match status" value="1"/>
</dbReference>
<proteinExistence type="inferred from homology"/>
<comment type="similarity">
    <text evidence="1">Belongs to the PPR family. P subfamily.</text>
</comment>
<dbReference type="PANTHER" id="PTHR47447">
    <property type="entry name" value="OS03G0856100 PROTEIN"/>
    <property type="match status" value="1"/>
</dbReference>
<comment type="caution">
    <text evidence="4">The sequence shown here is derived from an EMBL/GenBank/DDBJ whole genome shotgun (WGS) entry which is preliminary data.</text>
</comment>
<dbReference type="Proteomes" id="UP000554482">
    <property type="component" value="Unassembled WGS sequence"/>
</dbReference>
<evidence type="ECO:0000256" key="3">
    <source>
        <dbReference type="PROSITE-ProRule" id="PRU00708"/>
    </source>
</evidence>
<organism evidence="4 5">
    <name type="scientific">Thalictrum thalictroides</name>
    <name type="common">Rue-anemone</name>
    <name type="synonym">Anemone thalictroides</name>
    <dbReference type="NCBI Taxonomy" id="46969"/>
    <lineage>
        <taxon>Eukaryota</taxon>
        <taxon>Viridiplantae</taxon>
        <taxon>Streptophyta</taxon>
        <taxon>Embryophyta</taxon>
        <taxon>Tracheophyta</taxon>
        <taxon>Spermatophyta</taxon>
        <taxon>Magnoliopsida</taxon>
        <taxon>Ranunculales</taxon>
        <taxon>Ranunculaceae</taxon>
        <taxon>Thalictroideae</taxon>
        <taxon>Thalictrum</taxon>
    </lineage>
</organism>
<dbReference type="AlphaFoldDB" id="A0A7J6W4A7"/>
<evidence type="ECO:0000256" key="2">
    <source>
        <dbReference type="ARBA" id="ARBA00022737"/>
    </source>
</evidence>
<dbReference type="PROSITE" id="PS51375">
    <property type="entry name" value="PPR"/>
    <property type="match status" value="1"/>
</dbReference>
<dbReference type="InterPro" id="IPR002885">
    <property type="entry name" value="PPR_rpt"/>
</dbReference>
<dbReference type="PANTHER" id="PTHR47447:SF17">
    <property type="entry name" value="OS12G0638900 PROTEIN"/>
    <property type="match status" value="1"/>
</dbReference>
<sequence>MLMVEEIRREMKDEGFDPDVVCYGIIINAYCKSKRYDETLEIVREMEAMNCKLTPHIYCTLISRLGVAERLNEAIEEEEP</sequence>
<evidence type="ECO:0000256" key="1">
    <source>
        <dbReference type="ARBA" id="ARBA00007626"/>
    </source>
</evidence>
<accession>A0A7J6W4A7</accession>
<gene>
    <name evidence="4" type="ORF">FRX31_018207</name>
</gene>
<dbReference type="Gene3D" id="1.25.40.10">
    <property type="entry name" value="Tetratricopeptide repeat domain"/>
    <property type="match status" value="1"/>
</dbReference>
<keyword evidence="2" id="KW-0677">Repeat</keyword>
<feature type="repeat" description="PPR" evidence="3">
    <location>
        <begin position="19"/>
        <end position="53"/>
    </location>
</feature>
<dbReference type="InterPro" id="IPR036216">
    <property type="entry name" value="ENCP4_sf"/>
</dbReference>
<dbReference type="SUPFAM" id="SSF111057">
    <property type="entry name" value="Hypothetical protein PF0899"/>
    <property type="match status" value="1"/>
</dbReference>
<dbReference type="InterPro" id="IPR011990">
    <property type="entry name" value="TPR-like_helical_dom_sf"/>
</dbReference>
<reference evidence="4 5" key="1">
    <citation type="submission" date="2020-06" db="EMBL/GenBank/DDBJ databases">
        <title>Transcriptomic and genomic resources for Thalictrum thalictroides and T. hernandezii: Facilitating candidate gene discovery in an emerging model plant lineage.</title>
        <authorList>
            <person name="Arias T."/>
            <person name="Riano-Pachon D.M."/>
            <person name="Di Stilio V.S."/>
        </authorList>
    </citation>
    <scope>NUCLEOTIDE SEQUENCE [LARGE SCALE GENOMIC DNA]</scope>
    <source>
        <strain evidence="5">cv. WT478/WT964</strain>
        <tissue evidence="4">Leaves</tissue>
    </source>
</reference>
<protein>
    <submittedName>
        <fullName evidence="4">Pentatricopeptide repeat-containing protein</fullName>
    </submittedName>
</protein>
<name>A0A7J6W4A7_THATH</name>
<keyword evidence="5" id="KW-1185">Reference proteome</keyword>
<evidence type="ECO:0000313" key="4">
    <source>
        <dbReference type="EMBL" id="KAF5192206.1"/>
    </source>
</evidence>
<dbReference type="NCBIfam" id="TIGR00756">
    <property type="entry name" value="PPR"/>
    <property type="match status" value="1"/>
</dbReference>
<dbReference type="EMBL" id="JABWDY010021720">
    <property type="protein sequence ID" value="KAF5192206.1"/>
    <property type="molecule type" value="Genomic_DNA"/>
</dbReference>